<dbReference type="PANTHER" id="PTHR30461:SF23">
    <property type="entry name" value="DNA RECOMBINASE-RELATED"/>
    <property type="match status" value="1"/>
</dbReference>
<dbReference type="RefSeq" id="WP_307258642.1">
    <property type="nucleotide sequence ID" value="NZ_JAUSUC010000058.1"/>
</dbReference>
<dbReference type="Pfam" id="PF00239">
    <property type="entry name" value="Resolvase"/>
    <property type="match status" value="1"/>
</dbReference>
<dbReference type="GO" id="GO:0003677">
    <property type="term" value="F:DNA binding"/>
    <property type="evidence" value="ECO:0007669"/>
    <property type="project" value="InterPro"/>
</dbReference>
<dbReference type="InterPro" id="IPR006119">
    <property type="entry name" value="Resolv_N"/>
</dbReference>
<reference evidence="4" key="1">
    <citation type="submission" date="2023-07" db="EMBL/GenBank/DDBJ databases">
        <title>Genomic Encyclopedia of Type Strains, Phase IV (KMG-IV): sequencing the most valuable type-strain genomes for metagenomic binning, comparative biology and taxonomic classification.</title>
        <authorList>
            <person name="Goeker M."/>
        </authorList>
    </citation>
    <scope>NUCLEOTIDE SEQUENCE</scope>
    <source>
        <strain evidence="4">DSM 23947</strain>
    </source>
</reference>
<evidence type="ECO:0000259" key="2">
    <source>
        <dbReference type="PROSITE" id="PS51736"/>
    </source>
</evidence>
<dbReference type="Gene3D" id="3.40.50.1390">
    <property type="entry name" value="Resolvase, N-terminal catalytic domain"/>
    <property type="match status" value="1"/>
</dbReference>
<feature type="domain" description="Resolvase/invertase-type recombinase catalytic" evidence="2">
    <location>
        <begin position="20"/>
        <end position="167"/>
    </location>
</feature>
<dbReference type="CDD" id="cd00338">
    <property type="entry name" value="Ser_Recombinase"/>
    <property type="match status" value="1"/>
</dbReference>
<dbReference type="PANTHER" id="PTHR30461">
    <property type="entry name" value="DNA-INVERTASE FROM LAMBDOID PROPHAGE"/>
    <property type="match status" value="1"/>
</dbReference>
<keyword evidence="5" id="KW-1185">Reference proteome</keyword>
<dbReference type="InterPro" id="IPR011109">
    <property type="entry name" value="DNA_bind_recombinase_dom"/>
</dbReference>
<feature type="region of interest" description="Disordered" evidence="1">
    <location>
        <begin position="287"/>
        <end position="321"/>
    </location>
</feature>
<dbReference type="InterPro" id="IPR036162">
    <property type="entry name" value="Resolvase-like_N_sf"/>
</dbReference>
<comment type="caution">
    <text evidence="4">The sequence shown here is derived from an EMBL/GenBank/DDBJ whole genome shotgun (WGS) entry which is preliminary data.</text>
</comment>
<dbReference type="Proteomes" id="UP001237207">
    <property type="component" value="Unassembled WGS sequence"/>
</dbReference>
<dbReference type="AlphaFoldDB" id="A0AAJ1T7J0"/>
<dbReference type="GO" id="GO:0000150">
    <property type="term" value="F:DNA strand exchange activity"/>
    <property type="evidence" value="ECO:0007669"/>
    <property type="project" value="InterPro"/>
</dbReference>
<gene>
    <name evidence="4" type="ORF">J2S13_003038</name>
</gene>
<evidence type="ECO:0000256" key="1">
    <source>
        <dbReference type="SAM" id="MobiDB-lite"/>
    </source>
</evidence>
<name>A0AAJ1T7J0_9BACI</name>
<sequence length="321" mass="36850">MSENRSVHFIPPRPIRRERRVGIYCRVSSNSTEQLNSLTNQVSALTRLIAATQNWLLVDTYIDIASGKKGSKRAEYTRMLEDCQAKNIEIVITKNISRFGRDTVEVLESLNKLREHGVRVIFEQEGLDTADTDSELMISIIESIAQAENESRSENIKWGYRRHAAQGTSKLYNRKCYGYENDEDGELIIKKNEAKNVRLIFSLYLQGHSIIGIKRELEKREIKTPTGKEKWSKRTIDVMLSNEKYIGVVRLLHSNEYEEHFVSENNHPAIISKEQFEAVQEEKIKRSNVVKGEDGSKRKGSKYSSKNSKDKQLVGNIQNGI</sequence>
<evidence type="ECO:0000259" key="3">
    <source>
        <dbReference type="PROSITE" id="PS51737"/>
    </source>
</evidence>
<dbReference type="Pfam" id="PF07508">
    <property type="entry name" value="Recombinase"/>
    <property type="match status" value="1"/>
</dbReference>
<dbReference type="InterPro" id="IPR038109">
    <property type="entry name" value="DNA_bind_recomb_sf"/>
</dbReference>
<evidence type="ECO:0000313" key="4">
    <source>
        <dbReference type="EMBL" id="MDQ0216576.1"/>
    </source>
</evidence>
<organism evidence="4 5">
    <name type="scientific">Oikeobacillus pervagus</name>
    <dbReference type="NCBI Taxonomy" id="1325931"/>
    <lineage>
        <taxon>Bacteria</taxon>
        <taxon>Bacillati</taxon>
        <taxon>Bacillota</taxon>
        <taxon>Bacilli</taxon>
        <taxon>Bacillales</taxon>
        <taxon>Bacillaceae</taxon>
        <taxon>Oikeobacillus</taxon>
    </lineage>
</organism>
<dbReference type="SUPFAM" id="SSF53041">
    <property type="entry name" value="Resolvase-like"/>
    <property type="match status" value="1"/>
</dbReference>
<dbReference type="InterPro" id="IPR050639">
    <property type="entry name" value="SSR_resolvase"/>
</dbReference>
<feature type="compositionally biased region" description="Basic and acidic residues" evidence="1">
    <location>
        <begin position="287"/>
        <end position="297"/>
    </location>
</feature>
<dbReference type="Gene3D" id="3.90.1750.20">
    <property type="entry name" value="Putative Large Serine Recombinase, Chain B, Domain 2"/>
    <property type="match status" value="1"/>
</dbReference>
<evidence type="ECO:0000313" key="5">
    <source>
        <dbReference type="Proteomes" id="UP001237207"/>
    </source>
</evidence>
<proteinExistence type="predicted"/>
<protein>
    <submittedName>
        <fullName evidence="4">DNA invertase Pin-like site-specific DNA recombinase</fullName>
    </submittedName>
</protein>
<dbReference type="EMBL" id="JAUSUC010000058">
    <property type="protein sequence ID" value="MDQ0216576.1"/>
    <property type="molecule type" value="Genomic_DNA"/>
</dbReference>
<dbReference type="SMART" id="SM00857">
    <property type="entry name" value="Resolvase"/>
    <property type="match status" value="1"/>
</dbReference>
<dbReference type="PROSITE" id="PS51736">
    <property type="entry name" value="RECOMBINASES_3"/>
    <property type="match status" value="1"/>
</dbReference>
<dbReference type="PROSITE" id="PS51737">
    <property type="entry name" value="RECOMBINASE_DNA_BIND"/>
    <property type="match status" value="1"/>
</dbReference>
<accession>A0AAJ1T7J0</accession>
<feature type="domain" description="Recombinase" evidence="3">
    <location>
        <begin position="176"/>
        <end position="289"/>
    </location>
</feature>